<keyword evidence="6 8" id="KW-0472">Membrane</keyword>
<keyword evidence="14" id="KW-1185">Reference proteome</keyword>
<dbReference type="AlphaFoldDB" id="A0A518RLP2"/>
<reference evidence="13 14" key="1">
    <citation type="submission" date="2019-07" db="EMBL/GenBank/DDBJ databases">
        <title>Sphingomonas alkalisoli sp. nov., isolated from rhizosphere soil of Suaedae salsa.</title>
        <authorList>
            <person name="Zhang H."/>
            <person name="Xu L."/>
            <person name="Zhang J.-X."/>
            <person name="Sun J.-Q."/>
        </authorList>
    </citation>
    <scope>NUCLEOTIDE SEQUENCE [LARGE SCALE GENOMIC DNA]</scope>
    <source>
        <strain evidence="13 14">XS-10</strain>
    </source>
</reference>
<dbReference type="KEGG" id="ssua:FPZ54_17845"/>
<evidence type="ECO:0000256" key="10">
    <source>
        <dbReference type="SAM" id="MobiDB-lite"/>
    </source>
</evidence>
<name>A0A518RLP2_9SPHN</name>
<evidence type="ECO:0000256" key="2">
    <source>
        <dbReference type="ARBA" id="ARBA00022448"/>
    </source>
</evidence>
<dbReference type="PROSITE" id="PS52016">
    <property type="entry name" value="TONB_DEPENDENT_REC_3"/>
    <property type="match status" value="1"/>
</dbReference>
<feature type="region of interest" description="Disordered" evidence="10">
    <location>
        <begin position="1"/>
        <end position="23"/>
    </location>
</feature>
<dbReference type="Pfam" id="PF00593">
    <property type="entry name" value="TonB_dep_Rec_b-barrel"/>
    <property type="match status" value="1"/>
</dbReference>
<gene>
    <name evidence="13" type="ORF">FPZ54_17845</name>
</gene>
<keyword evidence="2 8" id="KW-0813">Transport</keyword>
<evidence type="ECO:0000256" key="8">
    <source>
        <dbReference type="PROSITE-ProRule" id="PRU01360"/>
    </source>
</evidence>
<proteinExistence type="inferred from homology"/>
<comment type="similarity">
    <text evidence="8 9">Belongs to the TonB-dependent receptor family.</text>
</comment>
<evidence type="ECO:0000256" key="1">
    <source>
        <dbReference type="ARBA" id="ARBA00004571"/>
    </source>
</evidence>
<dbReference type="CDD" id="cd01347">
    <property type="entry name" value="ligand_gated_channel"/>
    <property type="match status" value="1"/>
</dbReference>
<dbReference type="InterPro" id="IPR039426">
    <property type="entry name" value="TonB-dep_rcpt-like"/>
</dbReference>
<dbReference type="Pfam" id="PF07715">
    <property type="entry name" value="Plug"/>
    <property type="match status" value="1"/>
</dbReference>
<evidence type="ECO:0000256" key="4">
    <source>
        <dbReference type="ARBA" id="ARBA00022692"/>
    </source>
</evidence>
<evidence type="ECO:0000256" key="6">
    <source>
        <dbReference type="ARBA" id="ARBA00023136"/>
    </source>
</evidence>
<dbReference type="InterPro" id="IPR000531">
    <property type="entry name" value="Beta-barrel_TonB"/>
</dbReference>
<keyword evidence="4 8" id="KW-0812">Transmembrane</keyword>
<dbReference type="Gene3D" id="2.170.130.10">
    <property type="entry name" value="TonB-dependent receptor, plug domain"/>
    <property type="match status" value="1"/>
</dbReference>
<evidence type="ECO:0000313" key="14">
    <source>
        <dbReference type="Proteomes" id="UP000318055"/>
    </source>
</evidence>
<dbReference type="InterPro" id="IPR037066">
    <property type="entry name" value="Plug_dom_sf"/>
</dbReference>
<feature type="compositionally biased region" description="Low complexity" evidence="10">
    <location>
        <begin position="7"/>
        <end position="20"/>
    </location>
</feature>
<keyword evidence="5 9" id="KW-0798">TonB box</keyword>
<dbReference type="Proteomes" id="UP000318055">
    <property type="component" value="Chromosome"/>
</dbReference>
<evidence type="ECO:0000259" key="11">
    <source>
        <dbReference type="Pfam" id="PF00593"/>
    </source>
</evidence>
<comment type="subcellular location">
    <subcellularLocation>
        <location evidence="1 8">Cell outer membrane</location>
        <topology evidence="1 8">Multi-pass membrane protein</topology>
    </subcellularLocation>
</comment>
<accession>A0A518RLP2</accession>
<dbReference type="OrthoDB" id="7051241at2"/>
<keyword evidence="7 8" id="KW-0998">Cell outer membrane</keyword>
<sequence>MLSLPGVAHAQEAPPAAEPAEPADDAVEAITVTGTRISGFTAPTPLTTLRSEDIELKAASTVADLLDDVPQLRVNQNIGKSSEPIGASNADLRGLGSQRTLVLIDGRRVAFTDPAGTIDTNIIPVSLISSAEIVTGGASAAYGSDAVAGVVNFVLDKNLQGLKLDVSYGQTIYDDHRRPSVSAAYGTKLLDDRLQLTFAGDYLRNSGQTSQAERPWGDNQTALLTNPAYTPTNGQPRLIISDNARFTQMTAGGVITRSNGNPNATGPSLAQRLGFAAGSGVQFDANGNPIPFTYGTNIGGTFMTGGDGAQVTDGGNIMPQIERITGYGGLRFDISDSVTFFTDFLYSRVDTLSDLTPNPDNGGITIQSDNAYLATSMRNAMAAAGITSFTMGRMNYEDGYSLFDSRTESRRFTFGVEGRFGNGWTWDVSGQISRNDYEQLSHNNRINARWFLGLDSVINPATNQPICRALLNNPNPTAAQDPYGDIRSCVPIDPFGAGAVSDAALAYYRGTSFTRASQHQDVFAANLSGSPFSTWAGEVKIAVGAEYRREKTTLTSDADSAARRWRSVNSQPFSGEFDVKEGYAEIVVPLAKDAPFADNLDVNGAIRYTDYELSGGVTTWKVGVNYSPIPDVRFRATLSRDIRAPNNWELFSRGNQVINAIVDPRTNISRQTVQITSGNPALEPEKADTFTGGVVFQPGFLPGFSASIDYYRIKINGAIATVAPQNIVNFCEEGRTEFCAGVIRDPVSDIITQVNVTPFNADSLKTSGVDVELQYRFDLGGGRLNLRGLANYVAEISTTSNGVTNDYVGLAGISPPPQGLPEWRVNIDANYSIGGFKLGASYRYVDGGKFDTRFNTRVLDIADNTVAGRSYVDLSAAYKLTSAVEIYGRVENLFNTYPPVTPNGITQPTIANSQFFDRRGTFFVVGGRLRL</sequence>
<organism evidence="13 14">
    <name type="scientific">Sphingomonas suaedae</name>
    <dbReference type="NCBI Taxonomy" id="2599297"/>
    <lineage>
        <taxon>Bacteria</taxon>
        <taxon>Pseudomonadati</taxon>
        <taxon>Pseudomonadota</taxon>
        <taxon>Alphaproteobacteria</taxon>
        <taxon>Sphingomonadales</taxon>
        <taxon>Sphingomonadaceae</taxon>
        <taxon>Sphingomonas</taxon>
    </lineage>
</organism>
<evidence type="ECO:0000256" key="5">
    <source>
        <dbReference type="ARBA" id="ARBA00023077"/>
    </source>
</evidence>
<dbReference type="InterPro" id="IPR012910">
    <property type="entry name" value="Plug_dom"/>
</dbReference>
<evidence type="ECO:0000256" key="3">
    <source>
        <dbReference type="ARBA" id="ARBA00022452"/>
    </source>
</evidence>
<feature type="domain" description="TonB-dependent receptor plug" evidence="12">
    <location>
        <begin position="42"/>
        <end position="150"/>
    </location>
</feature>
<dbReference type="SUPFAM" id="SSF56935">
    <property type="entry name" value="Porins"/>
    <property type="match status" value="1"/>
</dbReference>
<dbReference type="EMBL" id="CP042239">
    <property type="protein sequence ID" value="QDX28366.1"/>
    <property type="molecule type" value="Genomic_DNA"/>
</dbReference>
<dbReference type="PANTHER" id="PTHR47234:SF3">
    <property type="entry name" value="SECRETIN_TONB SHORT N-TERMINAL DOMAIN-CONTAINING PROTEIN"/>
    <property type="match status" value="1"/>
</dbReference>
<evidence type="ECO:0000259" key="12">
    <source>
        <dbReference type="Pfam" id="PF07715"/>
    </source>
</evidence>
<protein>
    <submittedName>
        <fullName evidence="13">TonB-dependent receptor</fullName>
    </submittedName>
</protein>
<dbReference type="Gene3D" id="2.40.170.20">
    <property type="entry name" value="TonB-dependent receptor, beta-barrel domain"/>
    <property type="match status" value="1"/>
</dbReference>
<dbReference type="InterPro" id="IPR036942">
    <property type="entry name" value="Beta-barrel_TonB_sf"/>
</dbReference>
<dbReference type="GO" id="GO:0009279">
    <property type="term" value="C:cell outer membrane"/>
    <property type="evidence" value="ECO:0007669"/>
    <property type="project" value="UniProtKB-SubCell"/>
</dbReference>
<evidence type="ECO:0000256" key="7">
    <source>
        <dbReference type="ARBA" id="ARBA00023237"/>
    </source>
</evidence>
<feature type="domain" description="TonB-dependent receptor-like beta-barrel" evidence="11">
    <location>
        <begin position="347"/>
        <end position="893"/>
    </location>
</feature>
<evidence type="ECO:0000256" key="9">
    <source>
        <dbReference type="RuleBase" id="RU003357"/>
    </source>
</evidence>
<dbReference type="PANTHER" id="PTHR47234">
    <property type="match status" value="1"/>
</dbReference>
<keyword evidence="13" id="KW-0675">Receptor</keyword>
<evidence type="ECO:0000313" key="13">
    <source>
        <dbReference type="EMBL" id="QDX28366.1"/>
    </source>
</evidence>
<keyword evidence="3 8" id="KW-1134">Transmembrane beta strand</keyword>